<reference evidence="1 2" key="1">
    <citation type="submission" date="2016-10" db="EMBL/GenBank/DDBJ databases">
        <authorList>
            <person name="de Groot N.N."/>
        </authorList>
    </citation>
    <scope>NUCLEOTIDE SEQUENCE [LARGE SCALE GENOMIC DNA]</scope>
    <source>
        <strain evidence="1 2">CGMCC 1.10239</strain>
    </source>
</reference>
<sequence length="48" mass="5696">MHREGVLEQYKKSAIAKETEKQWVDEMFTGYLEQLPIRDWEAVAALEQ</sequence>
<gene>
    <name evidence="1" type="ORF">SAMN05216191_107156</name>
</gene>
<dbReference type="EMBL" id="FNGM01000007">
    <property type="protein sequence ID" value="SDL96901.1"/>
    <property type="molecule type" value="Genomic_DNA"/>
</dbReference>
<proteinExistence type="predicted"/>
<organism evidence="1 2">
    <name type="scientific">Paenibacillus jilunlii</name>
    <dbReference type="NCBI Taxonomy" id="682956"/>
    <lineage>
        <taxon>Bacteria</taxon>
        <taxon>Bacillati</taxon>
        <taxon>Bacillota</taxon>
        <taxon>Bacilli</taxon>
        <taxon>Bacillales</taxon>
        <taxon>Paenibacillaceae</taxon>
        <taxon>Paenibacillus</taxon>
    </lineage>
</organism>
<dbReference type="AlphaFoldDB" id="A0A1G9PEJ4"/>
<name>A0A1G9PEJ4_9BACL</name>
<dbReference type="RefSeq" id="WP_157243857.1">
    <property type="nucleotide sequence ID" value="NZ_CP048429.1"/>
</dbReference>
<protein>
    <submittedName>
        <fullName evidence="1">Uncharacterized protein</fullName>
    </submittedName>
</protein>
<evidence type="ECO:0000313" key="2">
    <source>
        <dbReference type="Proteomes" id="UP000182783"/>
    </source>
</evidence>
<accession>A0A1G9PEJ4</accession>
<evidence type="ECO:0000313" key="1">
    <source>
        <dbReference type="EMBL" id="SDL96901.1"/>
    </source>
</evidence>
<dbReference type="Proteomes" id="UP000182783">
    <property type="component" value="Unassembled WGS sequence"/>
</dbReference>